<evidence type="ECO:0000313" key="4">
    <source>
        <dbReference type="Proteomes" id="UP000590749"/>
    </source>
</evidence>
<evidence type="ECO:0000256" key="2">
    <source>
        <dbReference type="SAM" id="Phobius"/>
    </source>
</evidence>
<dbReference type="EMBL" id="JACHXF010000019">
    <property type="protein sequence ID" value="MBB3099490.1"/>
    <property type="molecule type" value="Genomic_DNA"/>
</dbReference>
<feature type="region of interest" description="Disordered" evidence="1">
    <location>
        <begin position="84"/>
        <end position="115"/>
    </location>
</feature>
<name>A0A7W5FIH4_9ACTN</name>
<gene>
    <name evidence="3" type="ORF">FHR83_007197</name>
</gene>
<evidence type="ECO:0000256" key="1">
    <source>
        <dbReference type="SAM" id="MobiDB-lite"/>
    </source>
</evidence>
<reference evidence="3 4" key="1">
    <citation type="submission" date="2020-08" db="EMBL/GenBank/DDBJ databases">
        <title>Genomic Encyclopedia of Type Strains, Phase III (KMG-III): the genomes of soil and plant-associated and newly described type strains.</title>
        <authorList>
            <person name="Whitman W."/>
        </authorList>
    </citation>
    <scope>NUCLEOTIDE SEQUENCE [LARGE SCALE GENOMIC DNA]</scope>
    <source>
        <strain evidence="3 4">CECT 3287</strain>
    </source>
</reference>
<keyword evidence="2" id="KW-0472">Membrane</keyword>
<feature type="transmembrane region" description="Helical" evidence="2">
    <location>
        <begin position="41"/>
        <end position="59"/>
    </location>
</feature>
<dbReference type="RefSeq" id="WP_183225556.1">
    <property type="nucleotide sequence ID" value="NZ_BMPW01000023.1"/>
</dbReference>
<sequence length="281" mass="29484">MDENELRTAMRATITQHSEPPPMESRTALVTARRAARRRNILACAGTAVVVLGVTLAALPGQGHLGGGTAWAPAAGPSAPVEAFPTAFPSGQVPSDENTKPSWPAEASGDATADSGEHYQHGVALLEKLIEVAPAGYTVPNGTGPEDIPWRYHQATVEGDHWAYLVSVPLVKDGGTGQILVEVHGPGNDLPADPCELAQSFWGIGGSCEKREVRPGEEAGIVAGPSGRDGVDQWVAFQHPDDTVVFVAQGLSTNGEGGKPLESLPFTIDRLVEFATGDRFK</sequence>
<organism evidence="3 4">
    <name type="scientific">Actinoplanes campanulatus</name>
    <dbReference type="NCBI Taxonomy" id="113559"/>
    <lineage>
        <taxon>Bacteria</taxon>
        <taxon>Bacillati</taxon>
        <taxon>Actinomycetota</taxon>
        <taxon>Actinomycetes</taxon>
        <taxon>Micromonosporales</taxon>
        <taxon>Micromonosporaceae</taxon>
        <taxon>Actinoplanes</taxon>
    </lineage>
</organism>
<protein>
    <submittedName>
        <fullName evidence="3">Uncharacterized protein</fullName>
    </submittedName>
</protein>
<keyword evidence="2" id="KW-1133">Transmembrane helix</keyword>
<evidence type="ECO:0000313" key="3">
    <source>
        <dbReference type="EMBL" id="MBB3099490.1"/>
    </source>
</evidence>
<keyword evidence="4" id="KW-1185">Reference proteome</keyword>
<keyword evidence="2" id="KW-0812">Transmembrane</keyword>
<dbReference type="Proteomes" id="UP000590749">
    <property type="component" value="Unassembled WGS sequence"/>
</dbReference>
<comment type="caution">
    <text evidence="3">The sequence shown here is derived from an EMBL/GenBank/DDBJ whole genome shotgun (WGS) entry which is preliminary data.</text>
</comment>
<dbReference type="AlphaFoldDB" id="A0A7W5FIH4"/>
<proteinExistence type="predicted"/>
<accession>A0A7W5FIH4</accession>